<evidence type="ECO:0000313" key="4">
    <source>
        <dbReference type="EMBL" id="GAA3924796.1"/>
    </source>
</evidence>
<evidence type="ECO:0000313" key="5">
    <source>
        <dbReference type="Proteomes" id="UP001501591"/>
    </source>
</evidence>
<keyword evidence="5" id="KW-1185">Reference proteome</keyword>
<dbReference type="Pfam" id="PF00128">
    <property type="entry name" value="Alpha-amylase"/>
    <property type="match status" value="1"/>
</dbReference>
<accession>A0ABP7MJM7</accession>
<gene>
    <name evidence="4" type="ORF">GCM10022383_00110</name>
</gene>
<dbReference type="InterPro" id="IPR017853">
    <property type="entry name" value="GH"/>
</dbReference>
<dbReference type="InterPro" id="IPR045857">
    <property type="entry name" value="O16G_dom_2"/>
</dbReference>
<evidence type="ECO:0000256" key="1">
    <source>
        <dbReference type="ARBA" id="ARBA00022676"/>
    </source>
</evidence>
<name>A0ABP7MJM7_9MICO</name>
<keyword evidence="2" id="KW-0808">Transferase</keyword>
<dbReference type="PIRSF" id="PIRSF003059">
    <property type="entry name" value="Sucrose_phosphorylase"/>
    <property type="match status" value="1"/>
</dbReference>
<dbReference type="SUPFAM" id="SSF51445">
    <property type="entry name" value="(Trans)glycosidases"/>
    <property type="match status" value="1"/>
</dbReference>
<dbReference type="PANTHER" id="PTHR10357:SF214">
    <property type="entry name" value="GLUCOSYLGLYCERATE PHOSPHORYLASE"/>
    <property type="match status" value="1"/>
</dbReference>
<dbReference type="InterPro" id="IPR016377">
    <property type="entry name" value="Sucrose_GGa_phosphorylase-rel"/>
</dbReference>
<feature type="domain" description="Glycosyl hydrolase family 13 catalytic" evidence="3">
    <location>
        <begin position="43"/>
        <end position="456"/>
    </location>
</feature>
<dbReference type="Gene3D" id="3.90.400.10">
    <property type="entry name" value="Oligo-1,6-glucosidase, Domain 2"/>
    <property type="match status" value="1"/>
</dbReference>
<keyword evidence="1" id="KW-0328">Glycosyltransferase</keyword>
<dbReference type="RefSeq" id="WP_344817448.1">
    <property type="nucleotide sequence ID" value="NZ_BAABCP010000001.1"/>
</dbReference>
<organism evidence="4 5">
    <name type="scientific">Microbacterium soli</name>
    <dbReference type="NCBI Taxonomy" id="446075"/>
    <lineage>
        <taxon>Bacteria</taxon>
        <taxon>Bacillati</taxon>
        <taxon>Actinomycetota</taxon>
        <taxon>Actinomycetes</taxon>
        <taxon>Micrococcales</taxon>
        <taxon>Microbacteriaceae</taxon>
        <taxon>Microbacterium</taxon>
    </lineage>
</organism>
<reference evidence="5" key="1">
    <citation type="journal article" date="2019" name="Int. J. Syst. Evol. Microbiol.">
        <title>The Global Catalogue of Microorganisms (GCM) 10K type strain sequencing project: providing services to taxonomists for standard genome sequencing and annotation.</title>
        <authorList>
            <consortium name="The Broad Institute Genomics Platform"/>
            <consortium name="The Broad Institute Genome Sequencing Center for Infectious Disease"/>
            <person name="Wu L."/>
            <person name="Ma J."/>
        </authorList>
    </citation>
    <scope>NUCLEOTIDE SEQUENCE [LARGE SCALE GENOMIC DNA]</scope>
    <source>
        <strain evidence="5">JCM 17024</strain>
    </source>
</reference>
<evidence type="ECO:0000259" key="3">
    <source>
        <dbReference type="SMART" id="SM00642"/>
    </source>
</evidence>
<comment type="caution">
    <text evidence="4">The sequence shown here is derived from an EMBL/GenBank/DDBJ whole genome shotgun (WGS) entry which is preliminary data.</text>
</comment>
<dbReference type="EMBL" id="BAABCP010000001">
    <property type="protein sequence ID" value="GAA3924796.1"/>
    <property type="molecule type" value="Genomic_DNA"/>
</dbReference>
<dbReference type="Gene3D" id="3.20.20.80">
    <property type="entry name" value="Glycosidases"/>
    <property type="match status" value="1"/>
</dbReference>
<evidence type="ECO:0000256" key="2">
    <source>
        <dbReference type="ARBA" id="ARBA00022679"/>
    </source>
</evidence>
<protein>
    <submittedName>
        <fullName evidence="4">Sugar phosphorylase</fullName>
    </submittedName>
</protein>
<sequence>MITDALCATLETHTRRLFADESTAAEVAATLALRASEYAGQIQATTRSALSAATSFLIAYGDAVTSPGTPPLRTLKRTLDRYIGDVITDVHLLPIFPSTSDGGFSVVDYRKIDPALGDWNDVHALGVGRDTMLDFVANHTSTCSPWFQGWLSGDDRYRDYYLERKDSFDTSSVVRPRTTELFHAFTRPNGAALEAWTTFSADQVDVNVSNPRVLVELTEVLLCYLAHGATTIRLDAIGYLWKRSGTTCIHLPETHTIVKLWRSIIDAVAPGARLLTETNVPHADNIAYLGDGDEAHMVYQFPLPPLVLHTFLTGSSAILNEWLEGLEPLKPGCTWFNFLASHDGIGMRPSLGILNDAERAALVARALEHGGRVSYASGPSGTSQVYELNVSFLDALVPARVAADDAAVAARALAAHAILLALQGVPAIYYHSLFGSSHDLEGMLRSGDNRSINRARLDEASLDAELSVAGRRRTILDGMLTLLRARAASSAFHPHSPQRIIRLDDRLVAIERGSGADRVLVLVNIAGTPVPLPHITGNVILGDSVQLDRGAIDPDSILWIANATVTTPRSPGTGHR</sequence>
<dbReference type="SMART" id="SM00642">
    <property type="entry name" value="Aamy"/>
    <property type="match status" value="1"/>
</dbReference>
<proteinExistence type="predicted"/>
<dbReference type="Proteomes" id="UP001501591">
    <property type="component" value="Unassembled WGS sequence"/>
</dbReference>
<dbReference type="InterPro" id="IPR006047">
    <property type="entry name" value="GH13_cat_dom"/>
</dbReference>
<dbReference type="PANTHER" id="PTHR10357">
    <property type="entry name" value="ALPHA-AMYLASE FAMILY MEMBER"/>
    <property type="match status" value="1"/>
</dbReference>